<evidence type="ECO:0000259" key="9">
    <source>
        <dbReference type="PROSITE" id="PS50192"/>
    </source>
</evidence>
<keyword evidence="11" id="KW-1185">Reference proteome</keyword>
<dbReference type="InterPro" id="IPR013655">
    <property type="entry name" value="PAS_fold_3"/>
</dbReference>
<dbReference type="PRINTS" id="PR00260">
    <property type="entry name" value="CHEMTRNSDUCR"/>
</dbReference>
<dbReference type="SMART" id="SM00283">
    <property type="entry name" value="MA"/>
    <property type="match status" value="1"/>
</dbReference>
<keyword evidence="2" id="KW-0997">Cell inner membrane</keyword>
<dbReference type="SMART" id="SM00086">
    <property type="entry name" value="PAC"/>
    <property type="match status" value="2"/>
</dbReference>
<feature type="domain" description="PAS" evidence="7">
    <location>
        <begin position="128"/>
        <end position="201"/>
    </location>
</feature>
<evidence type="ECO:0000256" key="4">
    <source>
        <dbReference type="ARBA" id="ARBA00029447"/>
    </source>
</evidence>
<evidence type="ECO:0000313" key="11">
    <source>
        <dbReference type="Proteomes" id="UP000292781"/>
    </source>
</evidence>
<feature type="domain" description="PAC" evidence="8">
    <location>
        <begin position="204"/>
        <end position="256"/>
    </location>
</feature>
<accession>A0A4Q9VVY5</accession>
<dbReference type="InterPro" id="IPR013656">
    <property type="entry name" value="PAS_4"/>
</dbReference>
<comment type="caution">
    <text evidence="10">The sequence shown here is derived from an EMBL/GenBank/DDBJ whole genome shotgun (WGS) entry which is preliminary data.</text>
</comment>
<evidence type="ECO:0000259" key="8">
    <source>
        <dbReference type="PROSITE" id="PS50113"/>
    </source>
</evidence>
<dbReference type="InterPro" id="IPR001610">
    <property type="entry name" value="PAC"/>
</dbReference>
<evidence type="ECO:0000313" key="10">
    <source>
        <dbReference type="EMBL" id="TBW40437.1"/>
    </source>
</evidence>
<dbReference type="PANTHER" id="PTHR32089:SF112">
    <property type="entry name" value="LYSOZYME-LIKE PROTEIN-RELATED"/>
    <property type="match status" value="1"/>
</dbReference>
<dbReference type="AlphaFoldDB" id="A0A4Q9VVY5"/>
<dbReference type="SMART" id="SM00091">
    <property type="entry name" value="PAS"/>
    <property type="match status" value="2"/>
</dbReference>
<reference evidence="10 11" key="1">
    <citation type="submission" date="2019-02" db="EMBL/GenBank/DDBJ databases">
        <title>Siculibacillus lacustris gen. nov., sp. nov., a new rosette-forming bacterium isolated from a freshwater crater lake (Lake St. Ana, Romania).</title>
        <authorList>
            <person name="Felfoldi T."/>
            <person name="Marton Z."/>
            <person name="Szabo A."/>
            <person name="Mentes A."/>
            <person name="Boka K."/>
            <person name="Marialigeti K."/>
            <person name="Mathe I."/>
            <person name="Koncz M."/>
            <person name="Schumann P."/>
            <person name="Toth E."/>
        </authorList>
    </citation>
    <scope>NUCLEOTIDE SEQUENCE [LARGE SCALE GENOMIC DNA]</scope>
    <source>
        <strain evidence="10 11">SA-279</strain>
    </source>
</reference>
<dbReference type="Pfam" id="PF08448">
    <property type="entry name" value="PAS_4"/>
    <property type="match status" value="1"/>
</dbReference>
<dbReference type="OrthoDB" id="9765776at2"/>
<dbReference type="Proteomes" id="UP000292781">
    <property type="component" value="Unassembled WGS sequence"/>
</dbReference>
<feature type="domain" description="PAS" evidence="7">
    <location>
        <begin position="27"/>
        <end position="53"/>
    </location>
</feature>
<dbReference type="InterPro" id="IPR000727">
    <property type="entry name" value="T_SNARE_dom"/>
</dbReference>
<organism evidence="10 11">
    <name type="scientific">Siculibacillus lacustris</name>
    <dbReference type="NCBI Taxonomy" id="1549641"/>
    <lineage>
        <taxon>Bacteria</taxon>
        <taxon>Pseudomonadati</taxon>
        <taxon>Pseudomonadota</taxon>
        <taxon>Alphaproteobacteria</taxon>
        <taxon>Hyphomicrobiales</taxon>
        <taxon>Ancalomicrobiaceae</taxon>
        <taxon>Siculibacillus</taxon>
    </lineage>
</organism>
<proteinExistence type="inferred from homology"/>
<keyword evidence="3 5" id="KW-0807">Transducer</keyword>
<dbReference type="InterPro" id="IPR004090">
    <property type="entry name" value="Chemotax_Me-accpt_rcpt"/>
</dbReference>
<dbReference type="PROSITE" id="PS50112">
    <property type="entry name" value="PAS"/>
    <property type="match status" value="2"/>
</dbReference>
<dbReference type="SUPFAM" id="SSF58104">
    <property type="entry name" value="Methyl-accepting chemotaxis protein (MCP) signaling domain"/>
    <property type="match status" value="1"/>
</dbReference>
<comment type="subcellular location">
    <subcellularLocation>
        <location evidence="1">Cell inner membrane</location>
        <topology evidence="1">Multi-pass membrane protein</topology>
    </subcellularLocation>
</comment>
<dbReference type="GO" id="GO:0005886">
    <property type="term" value="C:plasma membrane"/>
    <property type="evidence" value="ECO:0007669"/>
    <property type="project" value="UniProtKB-SubCell"/>
</dbReference>
<evidence type="ECO:0000259" key="7">
    <source>
        <dbReference type="PROSITE" id="PS50112"/>
    </source>
</evidence>
<feature type="domain" description="PAC" evidence="8">
    <location>
        <begin position="82"/>
        <end position="134"/>
    </location>
</feature>
<keyword evidence="2" id="KW-0472">Membrane</keyword>
<dbReference type="GO" id="GO:0007165">
    <property type="term" value="P:signal transduction"/>
    <property type="evidence" value="ECO:0007669"/>
    <property type="project" value="UniProtKB-KW"/>
</dbReference>
<dbReference type="Gene3D" id="3.30.450.20">
    <property type="entry name" value="PAS domain"/>
    <property type="match status" value="2"/>
</dbReference>
<dbReference type="PROSITE" id="PS50111">
    <property type="entry name" value="CHEMOTAXIS_TRANSDUC_2"/>
    <property type="match status" value="1"/>
</dbReference>
<dbReference type="InterPro" id="IPR000014">
    <property type="entry name" value="PAS"/>
</dbReference>
<dbReference type="SUPFAM" id="SSF55785">
    <property type="entry name" value="PYP-like sensor domain (PAS domain)"/>
    <property type="match status" value="2"/>
</dbReference>
<gene>
    <name evidence="10" type="ORF">EYW49_04460</name>
</gene>
<protein>
    <submittedName>
        <fullName evidence="10">Methyl-accepting chemotaxis protein</fullName>
    </submittedName>
</protein>
<evidence type="ECO:0000256" key="3">
    <source>
        <dbReference type="ARBA" id="ARBA00023224"/>
    </source>
</evidence>
<evidence type="ECO:0000259" key="6">
    <source>
        <dbReference type="PROSITE" id="PS50111"/>
    </source>
</evidence>
<dbReference type="NCBIfam" id="TIGR00229">
    <property type="entry name" value="sensory_box"/>
    <property type="match status" value="2"/>
</dbReference>
<dbReference type="PROSITE" id="PS50113">
    <property type="entry name" value="PAC"/>
    <property type="match status" value="2"/>
</dbReference>
<dbReference type="InterPro" id="IPR000700">
    <property type="entry name" value="PAS-assoc_C"/>
</dbReference>
<name>A0A4Q9VVY5_9HYPH</name>
<dbReference type="Pfam" id="PF00015">
    <property type="entry name" value="MCPsignal"/>
    <property type="match status" value="1"/>
</dbReference>
<feature type="domain" description="Methyl-accepting transducer" evidence="6">
    <location>
        <begin position="257"/>
        <end position="486"/>
    </location>
</feature>
<dbReference type="EMBL" id="SJFN01000004">
    <property type="protein sequence ID" value="TBW40437.1"/>
    <property type="molecule type" value="Genomic_DNA"/>
</dbReference>
<dbReference type="CDD" id="cd00130">
    <property type="entry name" value="PAS"/>
    <property type="match status" value="2"/>
</dbReference>
<dbReference type="PANTHER" id="PTHR32089">
    <property type="entry name" value="METHYL-ACCEPTING CHEMOTAXIS PROTEIN MCPB"/>
    <property type="match status" value="1"/>
</dbReference>
<evidence type="ECO:0000256" key="5">
    <source>
        <dbReference type="PROSITE-ProRule" id="PRU00284"/>
    </source>
</evidence>
<dbReference type="PROSITE" id="PS50192">
    <property type="entry name" value="T_SNARE"/>
    <property type="match status" value="1"/>
</dbReference>
<feature type="domain" description="T-SNARE coiled-coil homology" evidence="9">
    <location>
        <begin position="417"/>
        <end position="471"/>
    </location>
</feature>
<dbReference type="InterPro" id="IPR004089">
    <property type="entry name" value="MCPsignal_dom"/>
</dbReference>
<comment type="similarity">
    <text evidence="4">Belongs to the methyl-accepting chemotaxis (MCP) protein family.</text>
</comment>
<evidence type="ECO:0000256" key="1">
    <source>
        <dbReference type="ARBA" id="ARBA00004429"/>
    </source>
</evidence>
<sequence>MKFFSAAREARARLRALDKSQATISFELDGTIVDANANFLGLMGYSLDEIRGRHHSMFVDETARDGAEYRAFWDALRRGESQVAEFKRIAKGGKPVWIQGSYNALLDAKGRPFRVVKYATDVTAEKLKTAEVKGQLDAIDRSQAVISFDLDGKILHANENFLGALGYRLDEVVGQHHSIFVDPAERSSPAYRAFWEALRRGEFQTAEYKRIAKGGKEVWIQASYNPVFDMAGRPFKVVKFATDVTASVADRLRRHDLQRGIDADLGAIGDAIDRANQQAAAAAAASTQTSSNVQAVAAGAEELAQSVSEISRQVSHALEITNEAVRQADDTNTTIVTLVAATQKIGEVVSLINSIAAQTNLLALNATIEAARAGESGRGFAVVASEVKSLATQTSKATEEIGAQIAAVQNDTRMAVDAIAGISATIGRMNEISTNIATAVEEQEAVTRDMSANMQTAATGVATIDTGISEIARSTHAVDDATRKVKEASRALA</sequence>
<keyword evidence="2" id="KW-1003">Cell membrane</keyword>
<dbReference type="GO" id="GO:0006935">
    <property type="term" value="P:chemotaxis"/>
    <property type="evidence" value="ECO:0007669"/>
    <property type="project" value="InterPro"/>
</dbReference>
<dbReference type="GO" id="GO:0004888">
    <property type="term" value="F:transmembrane signaling receptor activity"/>
    <property type="evidence" value="ECO:0007669"/>
    <property type="project" value="InterPro"/>
</dbReference>
<dbReference type="RefSeq" id="WP_131306609.1">
    <property type="nucleotide sequence ID" value="NZ_SJFN01000004.1"/>
</dbReference>
<evidence type="ECO:0000256" key="2">
    <source>
        <dbReference type="ARBA" id="ARBA00022519"/>
    </source>
</evidence>
<dbReference type="Gene3D" id="1.10.287.950">
    <property type="entry name" value="Methyl-accepting chemotaxis protein"/>
    <property type="match status" value="1"/>
</dbReference>
<dbReference type="InterPro" id="IPR035965">
    <property type="entry name" value="PAS-like_dom_sf"/>
</dbReference>
<dbReference type="Pfam" id="PF08447">
    <property type="entry name" value="PAS_3"/>
    <property type="match status" value="1"/>
</dbReference>